<name>A0ABS1EWD5_9CLOT</name>
<evidence type="ECO:0008006" key="5">
    <source>
        <dbReference type="Google" id="ProtNLM"/>
    </source>
</evidence>
<feature type="transmembrane region" description="Helical" evidence="2">
    <location>
        <begin position="36"/>
        <end position="53"/>
    </location>
</feature>
<keyword evidence="2" id="KW-0472">Membrane</keyword>
<feature type="compositionally biased region" description="Basic residues" evidence="1">
    <location>
        <begin position="93"/>
        <end position="102"/>
    </location>
</feature>
<dbReference type="EMBL" id="JAENHN010000066">
    <property type="protein sequence ID" value="MBK1813691.1"/>
    <property type="molecule type" value="Genomic_DNA"/>
</dbReference>
<organism evidence="3 4">
    <name type="scientific">Clostridium yunnanense</name>
    <dbReference type="NCBI Taxonomy" id="2800325"/>
    <lineage>
        <taxon>Bacteria</taxon>
        <taxon>Bacillati</taxon>
        <taxon>Bacillota</taxon>
        <taxon>Clostridia</taxon>
        <taxon>Eubacteriales</taxon>
        <taxon>Clostridiaceae</taxon>
        <taxon>Clostridium</taxon>
    </lineage>
</organism>
<keyword evidence="2" id="KW-0812">Transmembrane</keyword>
<dbReference type="RefSeq" id="WP_200274068.1">
    <property type="nucleotide sequence ID" value="NZ_JAENHN010000066.1"/>
</dbReference>
<gene>
    <name evidence="3" type="ORF">JHL18_24035</name>
</gene>
<comment type="caution">
    <text evidence="3">The sequence shown here is derived from an EMBL/GenBank/DDBJ whole genome shotgun (WGS) entry which is preliminary data.</text>
</comment>
<reference evidence="4" key="1">
    <citation type="submission" date="2021-01" db="EMBL/GenBank/DDBJ databases">
        <title>Genome public.</title>
        <authorList>
            <person name="Liu C."/>
            <person name="Sun Q."/>
        </authorList>
    </citation>
    <scope>NUCLEOTIDE SEQUENCE [LARGE SCALE GENOMIC DNA]</scope>
    <source>
        <strain evidence="4">YIM B02505</strain>
    </source>
</reference>
<keyword evidence="2" id="KW-1133">Transmembrane helix</keyword>
<dbReference type="Proteomes" id="UP000596739">
    <property type="component" value="Unassembled WGS sequence"/>
</dbReference>
<accession>A0ABS1EWD5</accession>
<evidence type="ECO:0000256" key="1">
    <source>
        <dbReference type="SAM" id="MobiDB-lite"/>
    </source>
</evidence>
<feature type="transmembrane region" description="Helical" evidence="2">
    <location>
        <begin position="6"/>
        <end position="24"/>
    </location>
</feature>
<evidence type="ECO:0000313" key="3">
    <source>
        <dbReference type="EMBL" id="MBK1813691.1"/>
    </source>
</evidence>
<protein>
    <recommendedName>
        <fullName evidence="5">Permease</fullName>
    </recommendedName>
</protein>
<evidence type="ECO:0000313" key="4">
    <source>
        <dbReference type="Proteomes" id="UP000596739"/>
    </source>
</evidence>
<evidence type="ECO:0000256" key="2">
    <source>
        <dbReference type="SAM" id="Phobius"/>
    </source>
</evidence>
<feature type="transmembrane region" description="Helical" evidence="2">
    <location>
        <begin position="59"/>
        <end position="77"/>
    </location>
</feature>
<feature type="region of interest" description="Disordered" evidence="1">
    <location>
        <begin position="85"/>
        <end position="111"/>
    </location>
</feature>
<keyword evidence="4" id="KW-1185">Reference proteome</keyword>
<sequence length="111" mass="12503">MEIAKSIGLLLLFAIIVLAIFNLLKIFVLGKLNVNKWIILVVAAVVFILPIALGIQGNMVANLLSSGIFIILLLWFMEIHQAKNKKKQENKVTIRPKAKPNRVKNMNKDKK</sequence>
<proteinExistence type="predicted"/>